<protein>
    <submittedName>
        <fullName evidence="1">3-hydroxyacyl-CoA dehydrogenase NAD-binding domain-containing protein</fullName>
    </submittedName>
</protein>
<reference evidence="1" key="1">
    <citation type="submission" date="2022-06" db="EMBL/GenBank/DDBJ databases">
        <title>Lutimaribacter sp. EGI FJ00013, a novel bacterium isolated from a salt lake sediment enrichment.</title>
        <authorList>
            <person name="Gao L."/>
            <person name="Fang B.-Z."/>
            <person name="Li W.-J."/>
        </authorList>
    </citation>
    <scope>NUCLEOTIDE SEQUENCE</scope>
    <source>
        <strain evidence="1">EGI FJ00013</strain>
    </source>
</reference>
<evidence type="ECO:0000313" key="1">
    <source>
        <dbReference type="EMBL" id="MCM2562293.1"/>
    </source>
</evidence>
<dbReference type="EMBL" id="JAMQGO010000004">
    <property type="protein sequence ID" value="MCM2562293.1"/>
    <property type="molecule type" value="Genomic_DNA"/>
</dbReference>
<dbReference type="Proteomes" id="UP001203036">
    <property type="component" value="Unassembled WGS sequence"/>
</dbReference>
<comment type="caution">
    <text evidence="1">The sequence shown here is derived from an EMBL/GenBank/DDBJ whole genome shotgun (WGS) entry which is preliminary data.</text>
</comment>
<gene>
    <name evidence="1" type="ORF">M8744_09050</name>
</gene>
<name>A0ACC5ZWF7_9RHOB</name>
<proteinExistence type="predicted"/>
<sequence length="703" mass="75294">MVASKLAQSEQHGATRVINMNDGKLNLLSRPLRAAILRELDRAAADPECRAVVLLGGGRAFSAGADLVEMDTPDSLADPCLHVALIEAIEGMDVPVIAAIHGSALGGGLELALGCHYRVATGDAVLGLPEITLGLMPGAGGTQRLPRAIGLVPALNLILKGSTFPAGRAPRGLIDKLVADDLASEALAFADEVAAQRPLPRLRDISLSTENVQGFMQVARMAVARDPRRLPGLVPIVDSIERAALEPAEVGLVAEYESFGRLRSDPATRPFRYAFLAERRAASIDGLAKTIRPRKPHRAAVIGAGAMGQGIAIALAEAGLDVWLMDQSADALKRAQAGAQAVWDRAVQRGRLGQQNRDALVARISPVQSYDDLQDAEIVIEAIIEDVAAKQAVFKALDATLNPDAILATNTSALDINDLAKVTGRPGQVVGLHFFNPANVMKLIEVVRTDATSDETLVTAMGLARQMGKVAVVAGICDGFIGNRMIEQYVRQAQFLVEEGAMPAQVDRALEAWGMAMGPFRMLDLAGNDVTATVRQRRAIEMPDMIYPTLPDIVLSRDWFGQKVGKGWYDYTSGGRKPLENPELVPLIEAHSAALGLERRAVSDTEIVERCVLALVNEGAAILADGIAQRPSDIDVVYLNGYGFPRFHGGPMHWADTMGLVSAVRKMRRFAATPHGDPGFWEPHPLLVDHAERLQSLFNGEPA</sequence>
<evidence type="ECO:0000313" key="2">
    <source>
        <dbReference type="Proteomes" id="UP001203036"/>
    </source>
</evidence>
<organism evidence="1 2">
    <name type="scientific">Lutimaribacter degradans</name>
    <dbReference type="NCBI Taxonomy" id="2945989"/>
    <lineage>
        <taxon>Bacteria</taxon>
        <taxon>Pseudomonadati</taxon>
        <taxon>Pseudomonadota</taxon>
        <taxon>Alphaproteobacteria</taxon>
        <taxon>Rhodobacterales</taxon>
        <taxon>Roseobacteraceae</taxon>
        <taxon>Lutimaribacter</taxon>
    </lineage>
</organism>
<keyword evidence="2" id="KW-1185">Reference proteome</keyword>
<accession>A0ACC5ZWF7</accession>